<evidence type="ECO:0000313" key="2">
    <source>
        <dbReference type="EMBL" id="KAF4389643.1"/>
    </source>
</evidence>
<dbReference type="Pfam" id="PF13456">
    <property type="entry name" value="RVT_3"/>
    <property type="match status" value="1"/>
</dbReference>
<dbReference type="InterPro" id="IPR002156">
    <property type="entry name" value="RNaseH_domain"/>
</dbReference>
<name>A0A7J6H360_CANSA</name>
<sequence>MVPRDLISENLRPFDYHRRFSSGQDKSSNANYCKFIPQFKTKKGSTTIYMSLNKAKKRKLHLKWKTITNSLSHLDLTPLLLPRARSSCSPSAASSPSLTVEAESSTSCLYQSEVRLMSIANFDTRNHPWSHHNIFVDVTVRGFFGIITVIVFYKLGEVMEALTAKCLVDFAFAAKLVAIQHACRLVLQRSWSSITFFSDCKMAMHGLIGRKAPIWKSSGVFDDILLIFSGLSNAHFYRISRGSNDIAHDLAAWATFSSCFKSFFVGK</sequence>
<dbReference type="EMBL" id="JAATIP010000031">
    <property type="protein sequence ID" value="KAF4389643.1"/>
    <property type="molecule type" value="Genomic_DNA"/>
</dbReference>
<protein>
    <recommendedName>
        <fullName evidence="1">RNase H type-1 domain-containing protein</fullName>
    </recommendedName>
</protein>
<proteinExistence type="predicted"/>
<accession>A0A7J6H360</accession>
<dbReference type="AlphaFoldDB" id="A0A7J6H360"/>
<dbReference type="Proteomes" id="UP000525078">
    <property type="component" value="Unassembled WGS sequence"/>
</dbReference>
<comment type="caution">
    <text evidence="2">The sequence shown here is derived from an EMBL/GenBank/DDBJ whole genome shotgun (WGS) entry which is preliminary data.</text>
</comment>
<dbReference type="GO" id="GO:0004523">
    <property type="term" value="F:RNA-DNA hybrid ribonuclease activity"/>
    <property type="evidence" value="ECO:0007669"/>
    <property type="project" value="InterPro"/>
</dbReference>
<dbReference type="Gene3D" id="3.30.420.10">
    <property type="entry name" value="Ribonuclease H-like superfamily/Ribonuclease H"/>
    <property type="match status" value="1"/>
</dbReference>
<reference evidence="2 3" key="1">
    <citation type="journal article" date="2020" name="bioRxiv">
        <title>Sequence and annotation of 42 cannabis genomes reveals extensive copy number variation in cannabinoid synthesis and pathogen resistance genes.</title>
        <authorList>
            <person name="Mckernan K.J."/>
            <person name="Helbert Y."/>
            <person name="Kane L.T."/>
            <person name="Ebling H."/>
            <person name="Zhang L."/>
            <person name="Liu B."/>
            <person name="Eaton Z."/>
            <person name="Mclaughlin S."/>
            <person name="Kingan S."/>
            <person name="Baybayan P."/>
            <person name="Concepcion G."/>
            <person name="Jordan M."/>
            <person name="Riva A."/>
            <person name="Barbazuk W."/>
            <person name="Harkins T."/>
        </authorList>
    </citation>
    <scope>NUCLEOTIDE SEQUENCE [LARGE SCALE GENOMIC DNA]</scope>
    <source>
        <strain evidence="3">cv. Jamaican Lion 4</strain>
        <tissue evidence="2">Leaf</tissue>
    </source>
</reference>
<gene>
    <name evidence="2" type="ORF">F8388_009776</name>
</gene>
<organism evidence="2 3">
    <name type="scientific">Cannabis sativa</name>
    <name type="common">Hemp</name>
    <name type="synonym">Marijuana</name>
    <dbReference type="NCBI Taxonomy" id="3483"/>
    <lineage>
        <taxon>Eukaryota</taxon>
        <taxon>Viridiplantae</taxon>
        <taxon>Streptophyta</taxon>
        <taxon>Embryophyta</taxon>
        <taxon>Tracheophyta</taxon>
        <taxon>Spermatophyta</taxon>
        <taxon>Magnoliopsida</taxon>
        <taxon>eudicotyledons</taxon>
        <taxon>Gunneridae</taxon>
        <taxon>Pentapetalae</taxon>
        <taxon>rosids</taxon>
        <taxon>fabids</taxon>
        <taxon>Rosales</taxon>
        <taxon>Cannabaceae</taxon>
        <taxon>Cannabis</taxon>
    </lineage>
</organism>
<evidence type="ECO:0000259" key="1">
    <source>
        <dbReference type="Pfam" id="PF13456"/>
    </source>
</evidence>
<dbReference type="InterPro" id="IPR036397">
    <property type="entry name" value="RNaseH_sf"/>
</dbReference>
<feature type="domain" description="RNase H type-1" evidence="1">
    <location>
        <begin position="171"/>
        <end position="254"/>
    </location>
</feature>
<evidence type="ECO:0000313" key="3">
    <source>
        <dbReference type="Proteomes" id="UP000525078"/>
    </source>
</evidence>
<dbReference type="GO" id="GO:0003676">
    <property type="term" value="F:nucleic acid binding"/>
    <property type="evidence" value="ECO:0007669"/>
    <property type="project" value="InterPro"/>
</dbReference>